<dbReference type="GeneID" id="9683869"/>
<name>C1MT55_MICPC</name>
<evidence type="ECO:0000313" key="3">
    <source>
        <dbReference type="Proteomes" id="UP000001876"/>
    </source>
</evidence>
<gene>
    <name evidence="2" type="ORF">MICPUCDRAFT_68060</name>
</gene>
<dbReference type="InterPro" id="IPR015947">
    <property type="entry name" value="PUA-like_sf"/>
</dbReference>
<feature type="compositionally biased region" description="Acidic residues" evidence="1">
    <location>
        <begin position="419"/>
        <end position="430"/>
    </location>
</feature>
<dbReference type="InterPro" id="IPR046336">
    <property type="entry name" value="Lon_prtase_N_sf"/>
</dbReference>
<dbReference type="SUPFAM" id="SSF88697">
    <property type="entry name" value="PUA domain-like"/>
    <property type="match status" value="1"/>
</dbReference>
<dbReference type="PANTHER" id="PTHR46732">
    <property type="entry name" value="ATP-DEPENDENT PROTEASE LA (LON) DOMAIN PROTEIN"/>
    <property type="match status" value="1"/>
</dbReference>
<dbReference type="PANTHER" id="PTHR46732:SF8">
    <property type="entry name" value="ATP-DEPENDENT PROTEASE LA (LON) DOMAIN PROTEIN"/>
    <property type="match status" value="1"/>
</dbReference>
<evidence type="ECO:0000256" key="1">
    <source>
        <dbReference type="SAM" id="MobiDB-lite"/>
    </source>
</evidence>
<dbReference type="KEGG" id="mpp:MICPUCDRAFT_68060"/>
<accession>C1MT55</accession>
<sequence>MTCTMRATPVAFARALTRPAARRGLSSGSHGASSSSSSSPWRRLAPATSASRAPRFFPAPPLPTRNPAAFRVFAGGPDGPSGPISDDERTPTRDYASEISWIARADATKEDEEVDPAAQPDVMVMPVFPLGSTAYMPHSDHVLNIFEPRYRQMYSDILFNGSRRFAVPVSDPKSGRLAAVAPIFYLEDLKEVSEQTADAVKYVCSHKVIGRVRIDRTINDKAASDRSTYLKAVVEPMEDGDDDEDLSTREGILSERFATIIQNQTKLQEPVRFTENLIDTLSASRGEDGLWRLAGLWQSLLQNRIGAKESELSNEIQTLLRNYLAKQGTELQNKVAVQFDALPGDVKAEFTRLQTQYREEAAPMVSAALYPFALLVQCDTHGARLEVFGEMLEEEEARLRAKLALQSLFSSASAPGGEATEEAEVEGTEDADGKKSDDAGGSESA</sequence>
<feature type="region of interest" description="Disordered" evidence="1">
    <location>
        <begin position="411"/>
        <end position="445"/>
    </location>
</feature>
<dbReference type="eggNOG" id="ENOG502RY2Y">
    <property type="taxonomic scope" value="Eukaryota"/>
</dbReference>
<evidence type="ECO:0000313" key="2">
    <source>
        <dbReference type="EMBL" id="EEH56886.1"/>
    </source>
</evidence>
<organism evidence="3">
    <name type="scientific">Micromonas pusilla (strain CCMP1545)</name>
    <name type="common">Picoplanktonic green alga</name>
    <dbReference type="NCBI Taxonomy" id="564608"/>
    <lineage>
        <taxon>Eukaryota</taxon>
        <taxon>Viridiplantae</taxon>
        <taxon>Chlorophyta</taxon>
        <taxon>Mamiellophyceae</taxon>
        <taxon>Mamiellales</taxon>
        <taxon>Mamiellaceae</taxon>
        <taxon>Micromonas</taxon>
    </lineage>
</organism>
<dbReference type="AlphaFoldDB" id="C1MT55"/>
<dbReference type="Gene3D" id="2.30.130.40">
    <property type="entry name" value="LON domain-like"/>
    <property type="match status" value="1"/>
</dbReference>
<dbReference type="OMA" id="RQMYNDI"/>
<dbReference type="EMBL" id="GG663739">
    <property type="protein sequence ID" value="EEH56886.1"/>
    <property type="molecule type" value="Genomic_DNA"/>
</dbReference>
<dbReference type="Proteomes" id="UP000001876">
    <property type="component" value="Unassembled WGS sequence"/>
</dbReference>
<protein>
    <submittedName>
        <fullName evidence="2">Predicted protein</fullName>
    </submittedName>
</protein>
<proteinExistence type="predicted"/>
<dbReference type="OrthoDB" id="44735at2759"/>
<keyword evidence="3" id="KW-1185">Reference proteome</keyword>
<feature type="compositionally biased region" description="Low complexity" evidence="1">
    <location>
        <begin position="26"/>
        <end position="39"/>
    </location>
</feature>
<dbReference type="RefSeq" id="XP_003058431.1">
    <property type="nucleotide sequence ID" value="XM_003058385.1"/>
</dbReference>
<feature type="region of interest" description="Disordered" evidence="1">
    <location>
        <begin position="20"/>
        <end position="91"/>
    </location>
</feature>
<reference evidence="2 3" key="1">
    <citation type="journal article" date="2009" name="Science">
        <title>Green evolution and dynamic adaptations revealed by genomes of the marine picoeukaryotes Micromonas.</title>
        <authorList>
            <person name="Worden A.Z."/>
            <person name="Lee J.H."/>
            <person name="Mock T."/>
            <person name="Rouze P."/>
            <person name="Simmons M.P."/>
            <person name="Aerts A.L."/>
            <person name="Allen A.E."/>
            <person name="Cuvelier M.L."/>
            <person name="Derelle E."/>
            <person name="Everett M.V."/>
            <person name="Foulon E."/>
            <person name="Grimwood J."/>
            <person name="Gundlach H."/>
            <person name="Henrissat B."/>
            <person name="Napoli C."/>
            <person name="McDonald S.M."/>
            <person name="Parker M.S."/>
            <person name="Rombauts S."/>
            <person name="Salamov A."/>
            <person name="Von Dassow P."/>
            <person name="Badger J.H."/>
            <person name="Coutinho P.M."/>
            <person name="Demir E."/>
            <person name="Dubchak I."/>
            <person name="Gentemann C."/>
            <person name="Eikrem W."/>
            <person name="Gready J.E."/>
            <person name="John U."/>
            <person name="Lanier W."/>
            <person name="Lindquist E.A."/>
            <person name="Lucas S."/>
            <person name="Mayer K.F."/>
            <person name="Moreau H."/>
            <person name="Not F."/>
            <person name="Otillar R."/>
            <person name="Panaud O."/>
            <person name="Pangilinan J."/>
            <person name="Paulsen I."/>
            <person name="Piegu B."/>
            <person name="Poliakov A."/>
            <person name="Robbens S."/>
            <person name="Schmutz J."/>
            <person name="Toulza E."/>
            <person name="Wyss T."/>
            <person name="Zelensky A."/>
            <person name="Zhou K."/>
            <person name="Armbrust E.V."/>
            <person name="Bhattacharya D."/>
            <person name="Goodenough U.W."/>
            <person name="Van de Peer Y."/>
            <person name="Grigoriev I.V."/>
        </authorList>
    </citation>
    <scope>NUCLEOTIDE SEQUENCE [LARGE SCALE GENOMIC DNA]</scope>
    <source>
        <strain evidence="2 3">CCMP1545</strain>
    </source>
</reference>